<dbReference type="PANTHER" id="PTHR43649:SF12">
    <property type="entry name" value="DIACETYLCHITOBIOSE BINDING PROTEIN DASA"/>
    <property type="match status" value="1"/>
</dbReference>
<dbReference type="InterPro" id="IPR006059">
    <property type="entry name" value="SBP"/>
</dbReference>
<evidence type="ECO:0000313" key="2">
    <source>
        <dbReference type="EMBL" id="MBT9812577.1"/>
    </source>
</evidence>
<dbReference type="SUPFAM" id="SSF53850">
    <property type="entry name" value="Periplasmic binding protein-like II"/>
    <property type="match status" value="1"/>
</dbReference>
<gene>
    <name evidence="2" type="ORF">GPL26_23570</name>
</gene>
<comment type="caution">
    <text evidence="2">The sequence shown here is derived from an EMBL/GenBank/DDBJ whole genome shotgun (WGS) entry which is preliminary data.</text>
</comment>
<feature type="region of interest" description="Disordered" evidence="1">
    <location>
        <begin position="60"/>
        <end position="84"/>
    </location>
</feature>
<dbReference type="Gene3D" id="3.40.190.10">
    <property type="entry name" value="Periplasmic binding protein-like II"/>
    <property type="match status" value="1"/>
</dbReference>
<feature type="compositionally biased region" description="Low complexity" evidence="1">
    <location>
        <begin position="62"/>
        <end position="84"/>
    </location>
</feature>
<dbReference type="Proteomes" id="UP000708338">
    <property type="component" value="Unassembled WGS sequence"/>
</dbReference>
<dbReference type="PANTHER" id="PTHR43649">
    <property type="entry name" value="ARABINOSE-BINDING PROTEIN-RELATED"/>
    <property type="match status" value="1"/>
</dbReference>
<dbReference type="EMBL" id="WQPS01000064">
    <property type="protein sequence ID" value="MBT9812577.1"/>
    <property type="molecule type" value="Genomic_DNA"/>
</dbReference>
<dbReference type="AlphaFoldDB" id="A0AA41K8T4"/>
<dbReference type="Pfam" id="PF13416">
    <property type="entry name" value="SBP_bac_8"/>
    <property type="match status" value="1"/>
</dbReference>
<sequence length="496" mass="54480">MSLSSPGPVLATTSALWTEYRGMEEITIKISRRNYTMKKTLALILAASVAAGSLTGCGGSGKDSSSAAPDSGAGTAAGTETGTAAAGEKQTIEFWYHASDEQSSVMFEEIFDELNASQDQYEFVYTGFANKDFPDAFATAVATGTMPDVVSLGFSNVMTYVAMDALHPIQTEFEAWEDSGKIVPSLISTLKDLAGGEDLYGVPYGYNQDLSWYNAGVFNEKGIQVPQTQKEFLADCEKYADKDSGTYFFSLRGNKPYDNLLGWLFTYTDGLGYEGSYFDENGQCIINAPEFAEAMDAYVDIYKNGWVSGDSVNNGFNEMVAEFGAGTALYIMHNSSSEKSHKANLGDGNYGITKALTNDKGRYFTSAMQPNIFSVCDKGEGADYSGAMYLIKYLCSADIMNHMDELMAKVPTNTDCYETDWFTADHTMQTCMEIVQDENFVQIQNPYWLTSYFSFINGDMTTDFQAVMLGEMTSQDCLDKWADFLTKEQAAYKSGQ</sequence>
<protein>
    <submittedName>
        <fullName evidence="2">Extracellular solute-binding protein</fullName>
    </submittedName>
</protein>
<accession>A0AA41K8T4</accession>
<dbReference type="InterPro" id="IPR050490">
    <property type="entry name" value="Bact_solute-bd_prot1"/>
</dbReference>
<proteinExistence type="predicted"/>
<evidence type="ECO:0000313" key="3">
    <source>
        <dbReference type="Proteomes" id="UP000708338"/>
    </source>
</evidence>
<evidence type="ECO:0000256" key="1">
    <source>
        <dbReference type="SAM" id="MobiDB-lite"/>
    </source>
</evidence>
<organism evidence="2 3">
    <name type="scientific">Enterocloster citroniae</name>
    <dbReference type="NCBI Taxonomy" id="358743"/>
    <lineage>
        <taxon>Bacteria</taxon>
        <taxon>Bacillati</taxon>
        <taxon>Bacillota</taxon>
        <taxon>Clostridia</taxon>
        <taxon>Lachnospirales</taxon>
        <taxon>Lachnospiraceae</taxon>
        <taxon>Enterocloster</taxon>
    </lineage>
</organism>
<reference evidence="2" key="1">
    <citation type="journal article" date="2021" name="Gut Microbes">
        <title>A synthetic consortium of 100 gut commensals modulates the composition and function in a colon model of the microbiome of elderly subjects.</title>
        <authorList>
            <person name="Perez M."/>
            <person name="Ntemiri A."/>
            <person name="Tan H."/>
            <person name="Harris H.M.B."/>
            <person name="Roager H.M."/>
            <person name="Ribiere C."/>
            <person name="O'Toole P.W."/>
        </authorList>
    </citation>
    <scope>NUCLEOTIDE SEQUENCE</scope>
    <source>
        <strain evidence="2">MCC335</strain>
    </source>
</reference>
<name>A0AA41K8T4_9FIRM</name>